<keyword evidence="4" id="KW-1185">Reference proteome</keyword>
<dbReference type="AlphaFoldDB" id="A0A2V1GQQ5"/>
<dbReference type="Gene3D" id="3.40.30.10">
    <property type="entry name" value="Glutaredoxin"/>
    <property type="match status" value="1"/>
</dbReference>
<dbReference type="Gene3D" id="1.20.1050.10">
    <property type="match status" value="1"/>
</dbReference>
<dbReference type="SFLD" id="SFLDS00019">
    <property type="entry name" value="Glutathione_Transferase_(cytos"/>
    <property type="match status" value="1"/>
</dbReference>
<evidence type="ECO:0000259" key="1">
    <source>
        <dbReference type="PROSITE" id="PS50404"/>
    </source>
</evidence>
<dbReference type="PANTHER" id="PTHR43968">
    <property type="match status" value="1"/>
</dbReference>
<evidence type="ECO:0008006" key="5">
    <source>
        <dbReference type="Google" id="ProtNLM"/>
    </source>
</evidence>
<dbReference type="Pfam" id="PF00043">
    <property type="entry name" value="GST_C"/>
    <property type="match status" value="1"/>
</dbReference>
<dbReference type="SFLD" id="SFLDG00358">
    <property type="entry name" value="Main_(cytGST)"/>
    <property type="match status" value="1"/>
</dbReference>
<dbReference type="Pfam" id="PF13417">
    <property type="entry name" value="GST_N_3"/>
    <property type="match status" value="1"/>
</dbReference>
<feature type="domain" description="GST N-terminal" evidence="1">
    <location>
        <begin position="1"/>
        <end position="77"/>
    </location>
</feature>
<dbReference type="InterPro" id="IPR050983">
    <property type="entry name" value="GST_Omega/HSP26"/>
</dbReference>
<evidence type="ECO:0000313" key="3">
    <source>
        <dbReference type="EMBL" id="PVZ66311.1"/>
    </source>
</evidence>
<dbReference type="PANTHER" id="PTHR43968:SF6">
    <property type="entry name" value="GLUTATHIONE S-TRANSFERASE OMEGA"/>
    <property type="match status" value="1"/>
</dbReference>
<organism evidence="3 4">
    <name type="scientific">Pelagibaculum spongiae</name>
    <dbReference type="NCBI Taxonomy" id="2080658"/>
    <lineage>
        <taxon>Bacteria</taxon>
        <taxon>Pseudomonadati</taxon>
        <taxon>Pseudomonadota</taxon>
        <taxon>Gammaproteobacteria</taxon>
        <taxon>Oceanospirillales</taxon>
        <taxon>Pelagibaculum</taxon>
    </lineage>
</organism>
<dbReference type="InterPro" id="IPR004045">
    <property type="entry name" value="Glutathione_S-Trfase_N"/>
</dbReference>
<gene>
    <name evidence="3" type="ORF">DC094_16550</name>
</gene>
<evidence type="ECO:0000313" key="4">
    <source>
        <dbReference type="Proteomes" id="UP000244906"/>
    </source>
</evidence>
<dbReference type="Proteomes" id="UP000244906">
    <property type="component" value="Unassembled WGS sequence"/>
</dbReference>
<name>A0A2V1GQQ5_9GAMM</name>
<dbReference type="EMBL" id="QDDL01000008">
    <property type="protein sequence ID" value="PVZ66311.1"/>
    <property type="molecule type" value="Genomic_DNA"/>
</dbReference>
<dbReference type="InterPro" id="IPR036249">
    <property type="entry name" value="Thioredoxin-like_sf"/>
</dbReference>
<feature type="domain" description="GST C-terminal" evidence="2">
    <location>
        <begin position="82"/>
        <end position="207"/>
    </location>
</feature>
<proteinExistence type="predicted"/>
<accession>A0A2V1GQQ5</accession>
<dbReference type="OrthoDB" id="9782992at2"/>
<dbReference type="GO" id="GO:0005737">
    <property type="term" value="C:cytoplasm"/>
    <property type="evidence" value="ECO:0007669"/>
    <property type="project" value="TreeGrafter"/>
</dbReference>
<dbReference type="PROSITE" id="PS50405">
    <property type="entry name" value="GST_CTER"/>
    <property type="match status" value="1"/>
</dbReference>
<sequence>MELFSLPVSSYSAKVRIALELKGIDYQASPPPGGYSTPEYMQYVPLGTIPAIQIEDQYISESDVIMEYLEDKFPQNSLLGSDPHKRALHRFLARYHDIWLEPHLRRTFAHCDPATRVQSELDDHLDKFEQRLQKLEELFEPTPFMVDETIGYADCAFPATIVLAEILFPLFGREVVLGPKVSRWYEATMANPVVKKITDESRQATLEWMNSGGG</sequence>
<evidence type="ECO:0000259" key="2">
    <source>
        <dbReference type="PROSITE" id="PS50405"/>
    </source>
</evidence>
<dbReference type="SUPFAM" id="SSF47616">
    <property type="entry name" value="GST C-terminal domain-like"/>
    <property type="match status" value="1"/>
</dbReference>
<reference evidence="3 4" key="1">
    <citation type="submission" date="2018-04" db="EMBL/GenBank/DDBJ databases">
        <title>Thalassorhabdus spongiae gen. nov., sp. nov., isolated from a marine sponge in South-West Iceland.</title>
        <authorList>
            <person name="Knobloch S."/>
            <person name="Daussin A."/>
            <person name="Johannsson R."/>
            <person name="Marteinsson V.T."/>
        </authorList>
    </citation>
    <scope>NUCLEOTIDE SEQUENCE [LARGE SCALE GENOMIC DNA]</scope>
    <source>
        <strain evidence="3 4">Hp12</strain>
    </source>
</reference>
<dbReference type="InterPro" id="IPR004046">
    <property type="entry name" value="GST_C"/>
</dbReference>
<dbReference type="InterPro" id="IPR040079">
    <property type="entry name" value="Glutathione_S-Trfase"/>
</dbReference>
<dbReference type="RefSeq" id="WP_116688232.1">
    <property type="nucleotide sequence ID" value="NZ_CAWNYD010000008.1"/>
</dbReference>
<dbReference type="InterPro" id="IPR010987">
    <property type="entry name" value="Glutathione-S-Trfase_C-like"/>
</dbReference>
<dbReference type="PROSITE" id="PS50404">
    <property type="entry name" value="GST_NTER"/>
    <property type="match status" value="1"/>
</dbReference>
<dbReference type="CDD" id="cd00570">
    <property type="entry name" value="GST_N_family"/>
    <property type="match status" value="1"/>
</dbReference>
<dbReference type="SUPFAM" id="SSF52833">
    <property type="entry name" value="Thioredoxin-like"/>
    <property type="match status" value="1"/>
</dbReference>
<comment type="caution">
    <text evidence="3">The sequence shown here is derived from an EMBL/GenBank/DDBJ whole genome shotgun (WGS) entry which is preliminary data.</text>
</comment>
<dbReference type="InterPro" id="IPR036282">
    <property type="entry name" value="Glutathione-S-Trfase_C_sf"/>
</dbReference>
<protein>
    <recommendedName>
        <fullName evidence="5">Glutathione S-transferase</fullName>
    </recommendedName>
</protein>